<feature type="compositionally biased region" description="Basic and acidic residues" evidence="3">
    <location>
        <begin position="229"/>
        <end position="253"/>
    </location>
</feature>
<dbReference type="InterPro" id="IPR045255">
    <property type="entry name" value="RanBP1-like"/>
</dbReference>
<evidence type="ECO:0000313" key="5">
    <source>
        <dbReference type="EMBL" id="CAG8079939.1"/>
    </source>
</evidence>
<feature type="region of interest" description="Disordered" evidence="3">
    <location>
        <begin position="199"/>
        <end position="287"/>
    </location>
</feature>
<dbReference type="Pfam" id="PF00638">
    <property type="entry name" value="Ran_BP1"/>
    <property type="match status" value="1"/>
</dbReference>
<feature type="compositionally biased region" description="Low complexity" evidence="3">
    <location>
        <begin position="200"/>
        <end position="211"/>
    </location>
</feature>
<gene>
    <name evidence="5" type="ORF">POLS_LOCUS4086</name>
</gene>
<feature type="compositionally biased region" description="Acidic residues" evidence="3">
    <location>
        <begin position="344"/>
        <end position="364"/>
    </location>
</feature>
<sequence>MASAREQSPSVAAQSPPSDNDGGERPVRQQLQNTNIDAVNGSAHINRKRSLEDADAAADEHPTKRSREGTPESTSQLTSGEKSAAPGVQSTNNRDSVSDYHSDSEFSSDLPETPVEFGAQSPVLQHSSGEESFNPPGQQFCAPVSTKVTLPLDFDLTLTCCGTKTTQHFSVPLEVQVDIPQGSLISAVALPTTLPAGPKSHISISSDSTPSPEAPSSPPPRTYWYRGYRVRDPYPERDPDVERDPYPVRDPDVGRPVLLSPFRPRRDPDVERPALLPSLCPRRDPAPGCLTLPTLYPHARSYPRASDYFDPDYPLPSIEEKGYANARLDLLQPHDSERGSQLTDDSDSQNDEPSETTEGEGPEEESPKESPKEELPKEELPKEELPKEQKSNDQAFTASAFGKASAGSPFALNTANPSASPFALNSTASSSSFAAKPAAPVPSSFANSAFGSASTASPFTMSGSSSFGFGGLGSGTSFSSQSPFGNQLGGAPGKITSFASPNLPSSFGDSKNKEFGAPKADKDESDNESEGEQNDTFVAEKTDERFHEKTGMTPMDPPGLAASKIYSSSKVETGEENETTKFSAKGKLYYFDKAWKERGSGTFKINTKIESDGALSGRMIMRADGALRVTLNSAMFHDMNYGEKDGSRPTTKDIFLASNEDGKVGALLLRLGNQDQASELYDVIEEVLAELPKTAK</sequence>
<keyword evidence="6" id="KW-1185">Reference proteome</keyword>
<feature type="region of interest" description="Disordered" evidence="3">
    <location>
        <begin position="336"/>
        <end position="560"/>
    </location>
</feature>
<dbReference type="PANTHER" id="PTHR23138">
    <property type="entry name" value="RAN BINDING PROTEIN"/>
    <property type="match status" value="1"/>
</dbReference>
<feature type="compositionally biased region" description="Basic and acidic residues" evidence="3">
    <location>
        <begin position="538"/>
        <end position="550"/>
    </location>
</feature>
<dbReference type="GO" id="GO:0005634">
    <property type="term" value="C:nucleus"/>
    <property type="evidence" value="ECO:0007669"/>
    <property type="project" value="UniProtKB-SubCell"/>
</dbReference>
<keyword evidence="2" id="KW-0539">Nucleus</keyword>
<feature type="compositionally biased region" description="Basic and acidic residues" evidence="3">
    <location>
        <begin position="365"/>
        <end position="391"/>
    </location>
</feature>
<feature type="compositionally biased region" description="Low complexity" evidence="3">
    <location>
        <begin position="7"/>
        <end position="18"/>
    </location>
</feature>
<evidence type="ECO:0000313" key="6">
    <source>
        <dbReference type="Proteomes" id="UP001153618"/>
    </source>
</evidence>
<feature type="compositionally biased region" description="Polar residues" evidence="3">
    <location>
        <begin position="71"/>
        <end position="81"/>
    </location>
</feature>
<feature type="compositionally biased region" description="Low complexity" evidence="3">
    <location>
        <begin position="420"/>
        <end position="467"/>
    </location>
</feature>
<feature type="domain" description="RanBD1" evidence="4">
    <location>
        <begin position="551"/>
        <end position="693"/>
    </location>
</feature>
<dbReference type="PROSITE" id="PS50196">
    <property type="entry name" value="RANBD1"/>
    <property type="match status" value="1"/>
</dbReference>
<protein>
    <recommendedName>
        <fullName evidence="4">RanBD1 domain-containing protein</fullName>
    </recommendedName>
</protein>
<feature type="region of interest" description="Disordered" evidence="3">
    <location>
        <begin position="1"/>
        <end position="115"/>
    </location>
</feature>
<feature type="compositionally biased region" description="Low complexity" evidence="3">
    <location>
        <begin position="475"/>
        <end position="485"/>
    </location>
</feature>
<comment type="caution">
    <text evidence="5">The sequence shown here is derived from an EMBL/GenBank/DDBJ whole genome shotgun (WGS) entry which is preliminary data.</text>
</comment>
<feature type="compositionally biased region" description="Acidic residues" evidence="3">
    <location>
        <begin position="523"/>
        <end position="533"/>
    </location>
</feature>
<evidence type="ECO:0000256" key="3">
    <source>
        <dbReference type="SAM" id="MobiDB-lite"/>
    </source>
</evidence>
<dbReference type="InterPro" id="IPR011993">
    <property type="entry name" value="PH-like_dom_sf"/>
</dbReference>
<dbReference type="SUPFAM" id="SSF50729">
    <property type="entry name" value="PH domain-like"/>
    <property type="match status" value="1"/>
</dbReference>
<dbReference type="EMBL" id="CAJVOS010000020">
    <property type="protein sequence ID" value="CAG8079939.1"/>
    <property type="molecule type" value="Genomic_DNA"/>
</dbReference>
<feature type="compositionally biased region" description="Basic and acidic residues" evidence="3">
    <location>
        <begin position="510"/>
        <end position="522"/>
    </location>
</feature>
<feature type="compositionally biased region" description="Basic and acidic residues" evidence="3">
    <location>
        <begin position="58"/>
        <end position="70"/>
    </location>
</feature>
<dbReference type="InterPro" id="IPR000156">
    <property type="entry name" value="Ran_bind_dom"/>
</dbReference>
<evidence type="ECO:0000256" key="1">
    <source>
        <dbReference type="ARBA" id="ARBA00004123"/>
    </source>
</evidence>
<dbReference type="PANTHER" id="PTHR23138:SF142">
    <property type="entry name" value="RAN-BINDING PROTEIN 3B-RELATED"/>
    <property type="match status" value="1"/>
</dbReference>
<feature type="compositionally biased region" description="Polar residues" evidence="3">
    <location>
        <begin position="497"/>
        <end position="509"/>
    </location>
</feature>
<reference evidence="5" key="1">
    <citation type="submission" date="2021-07" db="EMBL/GenBank/DDBJ databases">
        <authorList>
            <person name="Branca A.L. A."/>
        </authorList>
    </citation>
    <scope>NUCLEOTIDE SEQUENCE</scope>
</reference>
<evidence type="ECO:0000259" key="4">
    <source>
        <dbReference type="PROSITE" id="PS50196"/>
    </source>
</evidence>
<name>A0A9W4HLJ7_PENOL</name>
<dbReference type="AlphaFoldDB" id="A0A9W4HLJ7"/>
<evidence type="ECO:0000256" key="2">
    <source>
        <dbReference type="ARBA" id="ARBA00023242"/>
    </source>
</evidence>
<comment type="subcellular location">
    <subcellularLocation>
        <location evidence="1">Nucleus</location>
    </subcellularLocation>
</comment>
<organism evidence="5 6">
    <name type="scientific">Penicillium olsonii</name>
    <dbReference type="NCBI Taxonomy" id="99116"/>
    <lineage>
        <taxon>Eukaryota</taxon>
        <taxon>Fungi</taxon>
        <taxon>Dikarya</taxon>
        <taxon>Ascomycota</taxon>
        <taxon>Pezizomycotina</taxon>
        <taxon>Eurotiomycetes</taxon>
        <taxon>Eurotiomycetidae</taxon>
        <taxon>Eurotiales</taxon>
        <taxon>Aspergillaceae</taxon>
        <taxon>Penicillium</taxon>
    </lineage>
</organism>
<dbReference type="SMART" id="SM00160">
    <property type="entry name" value="RanBD"/>
    <property type="match status" value="1"/>
</dbReference>
<dbReference type="Proteomes" id="UP001153618">
    <property type="component" value="Unassembled WGS sequence"/>
</dbReference>
<proteinExistence type="predicted"/>
<dbReference type="Gene3D" id="2.30.29.30">
    <property type="entry name" value="Pleckstrin-homology domain (PH domain)/Phosphotyrosine-binding domain (PTB)"/>
    <property type="match status" value="1"/>
</dbReference>
<accession>A0A9W4HLJ7</accession>
<dbReference type="OrthoDB" id="185618at2759"/>
<feature type="compositionally biased region" description="Pro residues" evidence="3">
    <location>
        <begin position="212"/>
        <end position="221"/>
    </location>
</feature>